<gene>
    <name evidence="10" type="ORF">JDN41_12650</name>
</gene>
<feature type="binding site" evidence="7">
    <location>
        <position position="79"/>
    </location>
    <ligand>
        <name>Zn(2+)</name>
        <dbReference type="ChEBI" id="CHEBI:29105"/>
        <note>catalytic</note>
    </ligand>
</feature>
<evidence type="ECO:0000256" key="4">
    <source>
        <dbReference type="ARBA" id="ARBA00022989"/>
    </source>
</evidence>
<sequence>MDIGPLLESLSRPVDIYCERASAAFNAEPLNAISNAAFLIAAYAAWNLRARRSDDSHSAAINALCILIGIVGIGSFIFHTIATKWAEWIDVIPILVFMIFYCWMILTVFFEWPAWLKAAACALLFAATFYLEAEEFAPVLWGGAMYLPSLFFMVAAGAGIWMRNAAAGRAFYAAAAVFIVSFTARTLDMPLCNDIPIGVHYFWHLFNATVLYLLVRTLILHAPVRNVAAGTLGSGSNSVPAGSPRSSSAATDAGIGFPLFPQN</sequence>
<dbReference type="InterPro" id="IPR008901">
    <property type="entry name" value="ACER"/>
</dbReference>
<evidence type="ECO:0000256" key="7">
    <source>
        <dbReference type="PIRSR" id="PIRSR608901-2"/>
    </source>
</evidence>
<feature type="transmembrane region" description="Helical" evidence="9">
    <location>
        <begin position="169"/>
        <end position="187"/>
    </location>
</feature>
<keyword evidence="11" id="KW-1185">Reference proteome</keyword>
<keyword evidence="5 9" id="KW-0472">Membrane</keyword>
<evidence type="ECO:0000256" key="2">
    <source>
        <dbReference type="ARBA" id="ARBA00022692"/>
    </source>
</evidence>
<feature type="transmembrane region" description="Helical" evidence="9">
    <location>
        <begin position="30"/>
        <end position="48"/>
    </location>
</feature>
<feature type="binding site" evidence="7">
    <location>
        <position position="204"/>
    </location>
    <ligand>
        <name>Zn(2+)</name>
        <dbReference type="ChEBI" id="CHEBI:29105"/>
        <note>catalytic</note>
    </ligand>
</feature>
<evidence type="ECO:0000256" key="5">
    <source>
        <dbReference type="ARBA" id="ARBA00023136"/>
    </source>
</evidence>
<keyword evidence="6" id="KW-0106">Calcium</keyword>
<proteinExistence type="predicted"/>
<keyword evidence="3" id="KW-0378">Hydrolase</keyword>
<feature type="transmembrane region" description="Helical" evidence="9">
    <location>
        <begin position="114"/>
        <end position="131"/>
    </location>
</feature>
<evidence type="ECO:0000256" key="9">
    <source>
        <dbReference type="SAM" id="Phobius"/>
    </source>
</evidence>
<comment type="subcellular location">
    <subcellularLocation>
        <location evidence="1">Membrane</location>
        <topology evidence="1">Multi-pass membrane protein</topology>
    </subcellularLocation>
</comment>
<feature type="compositionally biased region" description="Polar residues" evidence="8">
    <location>
        <begin position="235"/>
        <end position="250"/>
    </location>
</feature>
<feature type="transmembrane region" description="Helical" evidence="9">
    <location>
        <begin position="199"/>
        <end position="215"/>
    </location>
</feature>
<dbReference type="AlphaFoldDB" id="A0A8I1GC73"/>
<organism evidence="10 11">
    <name type="scientific">Rhodomicrobium udaipurense</name>
    <dbReference type="NCBI Taxonomy" id="1202716"/>
    <lineage>
        <taxon>Bacteria</taxon>
        <taxon>Pseudomonadati</taxon>
        <taxon>Pseudomonadota</taxon>
        <taxon>Alphaproteobacteria</taxon>
        <taxon>Hyphomicrobiales</taxon>
        <taxon>Hyphomicrobiaceae</taxon>
        <taxon>Rhodomicrobium</taxon>
    </lineage>
</organism>
<feature type="region of interest" description="Disordered" evidence="8">
    <location>
        <begin position="235"/>
        <end position="255"/>
    </location>
</feature>
<evidence type="ECO:0000313" key="10">
    <source>
        <dbReference type="EMBL" id="MBJ7544397.1"/>
    </source>
</evidence>
<keyword evidence="4 9" id="KW-1133">Transmembrane helix</keyword>
<keyword evidence="6" id="KW-0479">Metal-binding</keyword>
<dbReference type="GO" id="GO:0016020">
    <property type="term" value="C:membrane"/>
    <property type="evidence" value="ECO:0007669"/>
    <property type="project" value="UniProtKB-SubCell"/>
</dbReference>
<dbReference type="Proteomes" id="UP000623250">
    <property type="component" value="Unassembled WGS sequence"/>
</dbReference>
<evidence type="ECO:0000256" key="8">
    <source>
        <dbReference type="SAM" id="MobiDB-lite"/>
    </source>
</evidence>
<evidence type="ECO:0000256" key="3">
    <source>
        <dbReference type="ARBA" id="ARBA00022801"/>
    </source>
</evidence>
<dbReference type="RefSeq" id="WP_052037337.1">
    <property type="nucleotide sequence ID" value="NZ_JAEMUK010000078.1"/>
</dbReference>
<dbReference type="EMBL" id="JAEMUK010000078">
    <property type="protein sequence ID" value="MBJ7544397.1"/>
    <property type="molecule type" value="Genomic_DNA"/>
</dbReference>
<protein>
    <submittedName>
        <fullName evidence="10">Ceramidase domain-containing protein</fullName>
    </submittedName>
</protein>
<dbReference type="GO" id="GO:0016811">
    <property type="term" value="F:hydrolase activity, acting on carbon-nitrogen (but not peptide) bonds, in linear amides"/>
    <property type="evidence" value="ECO:0007669"/>
    <property type="project" value="InterPro"/>
</dbReference>
<accession>A0A8I1GC73</accession>
<comment type="cofactor">
    <cofactor evidence="7">
        <name>Zn(2+)</name>
        <dbReference type="ChEBI" id="CHEBI:29105"/>
    </cofactor>
</comment>
<name>A0A8I1GC73_9HYPH</name>
<dbReference type="Pfam" id="PF05875">
    <property type="entry name" value="Ceramidase"/>
    <property type="match status" value="1"/>
</dbReference>
<reference evidence="10 11" key="1">
    <citation type="submission" date="2020-12" db="EMBL/GenBank/DDBJ databases">
        <title>Revised draft genomes of Rhodomicrobium vannielii ATCC 17100 and Rhodomicrobium udaipurense JA643.</title>
        <authorList>
            <person name="Conners E.M."/>
            <person name="Davenport E.J."/>
            <person name="Bose A."/>
        </authorList>
    </citation>
    <scope>NUCLEOTIDE SEQUENCE [LARGE SCALE GENOMIC DNA]</scope>
    <source>
        <strain evidence="10 11">JA643</strain>
    </source>
</reference>
<feature type="binding site" evidence="7">
    <location>
        <position position="200"/>
    </location>
    <ligand>
        <name>Zn(2+)</name>
        <dbReference type="ChEBI" id="CHEBI:29105"/>
        <note>catalytic</note>
    </ligand>
</feature>
<evidence type="ECO:0000256" key="1">
    <source>
        <dbReference type="ARBA" id="ARBA00004141"/>
    </source>
</evidence>
<comment type="caution">
    <text evidence="10">The sequence shown here is derived from an EMBL/GenBank/DDBJ whole genome shotgun (WGS) entry which is preliminary data.</text>
</comment>
<keyword evidence="7" id="KW-0862">Zinc</keyword>
<dbReference type="GO" id="GO:0006672">
    <property type="term" value="P:ceramide metabolic process"/>
    <property type="evidence" value="ECO:0007669"/>
    <property type="project" value="InterPro"/>
</dbReference>
<keyword evidence="2 9" id="KW-0812">Transmembrane</keyword>
<feature type="transmembrane region" description="Helical" evidence="9">
    <location>
        <begin position="88"/>
        <end position="109"/>
    </location>
</feature>
<feature type="binding site" evidence="6">
    <location>
        <position position="28"/>
    </location>
    <ligand>
        <name>Ca(2+)</name>
        <dbReference type="ChEBI" id="CHEBI:29108"/>
    </ligand>
</feature>
<evidence type="ECO:0000313" key="11">
    <source>
        <dbReference type="Proteomes" id="UP000623250"/>
    </source>
</evidence>
<feature type="transmembrane region" description="Helical" evidence="9">
    <location>
        <begin position="60"/>
        <end position="82"/>
    </location>
</feature>
<dbReference type="GO" id="GO:0046872">
    <property type="term" value="F:metal ion binding"/>
    <property type="evidence" value="ECO:0007669"/>
    <property type="project" value="UniProtKB-KW"/>
</dbReference>
<feature type="transmembrane region" description="Helical" evidence="9">
    <location>
        <begin position="143"/>
        <end position="162"/>
    </location>
</feature>
<evidence type="ECO:0000256" key="6">
    <source>
        <dbReference type="PIRSR" id="PIRSR608901-1"/>
    </source>
</evidence>